<sequence length="499" mass="58962">MNRKQVKELWTKPVPETKYLNADNVARYRLILRYFYENHSKLKYWLKVEEVHEGVMNWELLSGYTLEQCQRDLEVLTEWKNLNSRHDGGRATTIEEYLRKRYRYQITPYTIEIERMLESLENIQGYGGSLEPTLLERLSGYVRQIRDTDDWKDGEALLLWNDLQLAFRQLHENASDYLASLQTGKAEELMLTDQFLVFKDTLTHYLRNFIVVLQRTGGQLEAVLRETEADVWNRFVQKVVADEARLPSLEEMIPDEERFERHMEEWSIFVHWFTGKDMEQSDVVFLERATKDSIAKMVKAALAIQEKHRFGISRKRELDYLGQWFLRLDELTDAERLFAHTYGLYKTRHFQGEGERTSDSADMSMWDEVPIIRELRSRSRVHRKTGGTEAIRDRKEQQQKAKQAFLAEKSLENDILQKWLRLGTFKVSELERLTSLERKFLLFWISRCIANRSRTTRTPDGLEIVLQVPGDGKRAYLTCEDGTLEMPDFGFVVKEVSGK</sequence>
<protein>
    <submittedName>
        <fullName evidence="1">TIGR02677 family protein</fullName>
    </submittedName>
</protein>
<reference evidence="1" key="1">
    <citation type="submission" date="2021-12" db="EMBL/GenBank/DDBJ databases">
        <title>Alicyclobacillaceae gen. nov., sp. nov., isolated from chalcocite enrichment system.</title>
        <authorList>
            <person name="Jiang Z."/>
        </authorList>
    </citation>
    <scope>NUCLEOTIDE SEQUENCE</scope>
    <source>
        <strain evidence="1">MYW30-H2</strain>
    </source>
</reference>
<dbReference type="EMBL" id="CP089291">
    <property type="protein sequence ID" value="UOF91235.1"/>
    <property type="molecule type" value="Genomic_DNA"/>
</dbReference>
<dbReference type="Proteomes" id="UP000830167">
    <property type="component" value="Chromosome"/>
</dbReference>
<organism evidence="1 2">
    <name type="scientific">Fodinisporobacter ferrooxydans</name>
    <dbReference type="NCBI Taxonomy" id="2901836"/>
    <lineage>
        <taxon>Bacteria</taxon>
        <taxon>Bacillati</taxon>
        <taxon>Bacillota</taxon>
        <taxon>Bacilli</taxon>
        <taxon>Bacillales</taxon>
        <taxon>Alicyclobacillaceae</taxon>
        <taxon>Fodinisporobacter</taxon>
    </lineage>
</organism>
<dbReference type="RefSeq" id="WP_347437923.1">
    <property type="nucleotide sequence ID" value="NZ_CP089291.1"/>
</dbReference>
<dbReference type="InterPro" id="IPR013493">
    <property type="entry name" value="CHP02677"/>
</dbReference>
<dbReference type="Pfam" id="PF09660">
    <property type="entry name" value="DUF2397"/>
    <property type="match status" value="1"/>
</dbReference>
<accession>A0ABY4CLA0</accession>
<name>A0ABY4CLA0_9BACL</name>
<evidence type="ECO:0000313" key="1">
    <source>
        <dbReference type="EMBL" id="UOF91235.1"/>
    </source>
</evidence>
<evidence type="ECO:0000313" key="2">
    <source>
        <dbReference type="Proteomes" id="UP000830167"/>
    </source>
</evidence>
<keyword evidence="2" id="KW-1185">Reference proteome</keyword>
<gene>
    <name evidence="1" type="ORF">LSG31_02970</name>
</gene>
<proteinExistence type="predicted"/>
<dbReference type="NCBIfam" id="TIGR02677">
    <property type="entry name" value="TIGR02677 family protein"/>
    <property type="match status" value="1"/>
</dbReference>